<keyword evidence="3" id="KW-1185">Reference proteome</keyword>
<dbReference type="InterPro" id="IPR000182">
    <property type="entry name" value="GNAT_dom"/>
</dbReference>
<name>A0ABT8VGE0_9BACL</name>
<evidence type="ECO:0000259" key="1">
    <source>
        <dbReference type="PROSITE" id="PS51186"/>
    </source>
</evidence>
<dbReference type="SUPFAM" id="SSF55729">
    <property type="entry name" value="Acyl-CoA N-acyltransferases (Nat)"/>
    <property type="match status" value="1"/>
</dbReference>
<reference evidence="2" key="1">
    <citation type="submission" date="2023-07" db="EMBL/GenBank/DDBJ databases">
        <authorList>
            <person name="Aktuganov G."/>
            <person name="Boyko T."/>
            <person name="Delegan Y."/>
            <person name="Galimzianova N."/>
            <person name="Gilvanova E."/>
            <person name="Korobov V."/>
            <person name="Kuzmina L."/>
            <person name="Melentiev A."/>
            <person name="Milman P."/>
            <person name="Ryabova A."/>
            <person name="Stupak E."/>
            <person name="Yasakov T."/>
            <person name="Zharikova N."/>
            <person name="Zhurenko E."/>
        </authorList>
    </citation>
    <scope>NUCLEOTIDE SEQUENCE</scope>
    <source>
        <strain evidence="2">IB-739</strain>
    </source>
</reference>
<dbReference type="Gene3D" id="3.40.630.30">
    <property type="match status" value="1"/>
</dbReference>
<proteinExistence type="predicted"/>
<protein>
    <submittedName>
        <fullName evidence="2">GNAT family N-acetyltransferase</fullName>
    </submittedName>
</protein>
<dbReference type="EMBL" id="JAUMKJ010000035">
    <property type="protein sequence ID" value="MDO3680046.1"/>
    <property type="molecule type" value="Genomic_DNA"/>
</dbReference>
<feature type="domain" description="N-acetyltransferase" evidence="1">
    <location>
        <begin position="116"/>
        <end position="264"/>
    </location>
</feature>
<dbReference type="RefSeq" id="WP_302880298.1">
    <property type="nucleotide sequence ID" value="NZ_JAUMKJ010000035.1"/>
</dbReference>
<evidence type="ECO:0000313" key="2">
    <source>
        <dbReference type="EMBL" id="MDO3680046.1"/>
    </source>
</evidence>
<dbReference type="InterPro" id="IPR056935">
    <property type="entry name" value="Rv0428c-like_C"/>
</dbReference>
<accession>A0ABT8VGE0</accession>
<dbReference type="PANTHER" id="PTHR43072">
    <property type="entry name" value="N-ACETYLTRANSFERASE"/>
    <property type="match status" value="1"/>
</dbReference>
<dbReference type="CDD" id="cd04301">
    <property type="entry name" value="NAT_SF"/>
    <property type="match status" value="1"/>
</dbReference>
<organism evidence="2 3">
    <name type="scientific">Paenibacillus ehimensis</name>
    <dbReference type="NCBI Taxonomy" id="79264"/>
    <lineage>
        <taxon>Bacteria</taxon>
        <taxon>Bacillati</taxon>
        <taxon>Bacillota</taxon>
        <taxon>Bacilli</taxon>
        <taxon>Bacillales</taxon>
        <taxon>Paenibacillaceae</taxon>
        <taxon>Paenibacillus</taxon>
    </lineage>
</organism>
<dbReference type="Proteomes" id="UP001168883">
    <property type="component" value="Unassembled WGS sequence"/>
</dbReference>
<dbReference type="InterPro" id="IPR016181">
    <property type="entry name" value="Acyl_CoA_acyltransferase"/>
</dbReference>
<sequence>MKALQDRSMFRLLERLALRTWPAQLEQPYEGWILRASDGVTKRANSVWTIDGSEHWAGDEKAIADAEAFYLNHRLTPRFHISDASPSGLDECLERRGYVKEVPCLMMTTDAVRAIQRTEPVDGNSLHAVIQSSHDTSWLGHFLAMEGFAPELGAFYDKLFSRIEAPTAYVSLRMRDQCVGMGTAVAEDGWSGFINIVVHPHYRGHGIGKRIVHELARWSRDQGADRLYLQVIADNVPAIRLYSGAGYERLFAYHYRTKLISTLAENC</sequence>
<dbReference type="PROSITE" id="PS51186">
    <property type="entry name" value="GNAT"/>
    <property type="match status" value="1"/>
</dbReference>
<dbReference type="Pfam" id="PF24553">
    <property type="entry name" value="Rv0428c_C"/>
    <property type="match status" value="1"/>
</dbReference>
<gene>
    <name evidence="2" type="ORF">Q3C12_23835</name>
</gene>
<comment type="caution">
    <text evidence="2">The sequence shown here is derived from an EMBL/GenBank/DDBJ whole genome shotgun (WGS) entry which is preliminary data.</text>
</comment>
<evidence type="ECO:0000313" key="3">
    <source>
        <dbReference type="Proteomes" id="UP001168883"/>
    </source>
</evidence>